<dbReference type="EMBL" id="GL890819">
    <property type="protein sequence ID" value="EGJ35557.1"/>
    <property type="molecule type" value="Genomic_DNA"/>
</dbReference>
<dbReference type="Pfam" id="PF19375">
    <property type="entry name" value="DurN"/>
    <property type="match status" value="1"/>
</dbReference>
<keyword evidence="2" id="KW-1185">Reference proteome</keyword>
<name>F4XIP5_9CYAN</name>
<dbReference type="InterPro" id="IPR045994">
    <property type="entry name" value="DurN"/>
</dbReference>
<sequence length="127" mass="14641">MVKIKHNPKEYREDKDRGGDRDEIRQIQILMLLCLCLSSEGTLYDLLKMALATPGHQTLNRVTPPEDISIDGLFEWLGKLFGEAEVTEGERDLILWQNDIKNMWPAISELRAIEEKLGFKITIEKKS</sequence>
<dbReference type="RefSeq" id="WP_008178005.1">
    <property type="nucleotide sequence ID" value="NZ_GL890819.1"/>
</dbReference>
<dbReference type="AlphaFoldDB" id="F4XIP5"/>
<protein>
    <submittedName>
        <fullName evidence="1">Uncharacterized protein</fullName>
    </submittedName>
</protein>
<proteinExistence type="predicted"/>
<dbReference type="eggNOG" id="ENOG502ZG27">
    <property type="taxonomic scope" value="Bacteria"/>
</dbReference>
<gene>
    <name evidence="1" type="ORF">LYNGBM3L_02800</name>
</gene>
<evidence type="ECO:0000313" key="1">
    <source>
        <dbReference type="EMBL" id="EGJ35557.1"/>
    </source>
</evidence>
<organism evidence="1 2">
    <name type="scientific">Moorena producens 3L</name>
    <dbReference type="NCBI Taxonomy" id="489825"/>
    <lineage>
        <taxon>Bacteria</taxon>
        <taxon>Bacillati</taxon>
        <taxon>Cyanobacteriota</taxon>
        <taxon>Cyanophyceae</taxon>
        <taxon>Coleofasciculales</taxon>
        <taxon>Coleofasciculaceae</taxon>
        <taxon>Moorena</taxon>
    </lineage>
</organism>
<evidence type="ECO:0000313" key="2">
    <source>
        <dbReference type="Proteomes" id="UP000003959"/>
    </source>
</evidence>
<accession>F4XIP5</accession>
<reference evidence="2" key="1">
    <citation type="journal article" date="2011" name="Proc. Natl. Acad. Sci. U.S.A.">
        <title>Genomic insights into the physiology and ecology of the marine filamentous cyanobacterium Lyngbya majuscula.</title>
        <authorList>
            <person name="Jones A.C."/>
            <person name="Monroe E.A."/>
            <person name="Podell S."/>
            <person name="Hess W.R."/>
            <person name="Klages S."/>
            <person name="Esquenazi E."/>
            <person name="Niessen S."/>
            <person name="Hoover H."/>
            <person name="Rothmann M."/>
            <person name="Lasken R.S."/>
            <person name="Yates J.R.III."/>
            <person name="Reinhardt R."/>
            <person name="Kube M."/>
            <person name="Burkart M.D."/>
            <person name="Allen E.E."/>
            <person name="Dorrestein P.C."/>
            <person name="Gerwick W.H."/>
            <person name="Gerwick L."/>
        </authorList>
    </citation>
    <scope>NUCLEOTIDE SEQUENCE [LARGE SCALE GENOMIC DNA]</scope>
    <source>
        <strain evidence="2">3L</strain>
    </source>
</reference>
<dbReference type="Proteomes" id="UP000003959">
    <property type="component" value="Unassembled WGS sequence"/>
</dbReference>
<dbReference type="HOGENOM" id="CLU_1968057_0_0_3"/>